<keyword evidence="2" id="KW-0812">Transmembrane</keyword>
<keyword evidence="5" id="KW-1185">Reference proteome</keyword>
<dbReference type="SMART" id="SM00850">
    <property type="entry name" value="LytTR"/>
    <property type="match status" value="1"/>
</dbReference>
<feature type="compositionally biased region" description="Pro residues" evidence="1">
    <location>
        <begin position="136"/>
        <end position="149"/>
    </location>
</feature>
<dbReference type="Pfam" id="PF04397">
    <property type="entry name" value="LytTR"/>
    <property type="match status" value="1"/>
</dbReference>
<organism evidence="4 5">
    <name type="scientific">Sphingomonas canadensis</name>
    <dbReference type="NCBI Taxonomy" id="1219257"/>
    <lineage>
        <taxon>Bacteria</taxon>
        <taxon>Pseudomonadati</taxon>
        <taxon>Pseudomonadota</taxon>
        <taxon>Alphaproteobacteria</taxon>
        <taxon>Sphingomonadales</taxon>
        <taxon>Sphingomonadaceae</taxon>
        <taxon>Sphingomonas</taxon>
    </lineage>
</organism>
<reference evidence="5" key="1">
    <citation type="journal article" date="2019" name="Int. J. Syst. Evol. Microbiol.">
        <title>The Global Catalogue of Microorganisms (GCM) 10K type strain sequencing project: providing services to taxonomists for standard genome sequencing and annotation.</title>
        <authorList>
            <consortium name="The Broad Institute Genomics Platform"/>
            <consortium name="The Broad Institute Genome Sequencing Center for Infectious Disease"/>
            <person name="Wu L."/>
            <person name="Ma J."/>
        </authorList>
    </citation>
    <scope>NUCLEOTIDE SEQUENCE [LARGE SCALE GENOMIC DNA]</scope>
    <source>
        <strain evidence="5">CCUG 62982</strain>
    </source>
</reference>
<gene>
    <name evidence="4" type="ORF">ACFQ1E_01110</name>
</gene>
<feature type="transmembrane region" description="Helical" evidence="2">
    <location>
        <begin position="110"/>
        <end position="128"/>
    </location>
</feature>
<feature type="domain" description="HTH LytTR-type" evidence="3">
    <location>
        <begin position="167"/>
        <end position="256"/>
    </location>
</feature>
<dbReference type="PROSITE" id="PS50930">
    <property type="entry name" value="HTH_LYTTR"/>
    <property type="match status" value="1"/>
</dbReference>
<evidence type="ECO:0000313" key="4">
    <source>
        <dbReference type="EMBL" id="MFD0944930.1"/>
    </source>
</evidence>
<evidence type="ECO:0000313" key="5">
    <source>
        <dbReference type="Proteomes" id="UP001596977"/>
    </source>
</evidence>
<dbReference type="Proteomes" id="UP001596977">
    <property type="component" value="Unassembled WGS sequence"/>
</dbReference>
<keyword evidence="2" id="KW-1133">Transmembrane helix</keyword>
<dbReference type="GO" id="GO:0003677">
    <property type="term" value="F:DNA binding"/>
    <property type="evidence" value="ECO:0007669"/>
    <property type="project" value="UniProtKB-KW"/>
</dbReference>
<keyword evidence="2" id="KW-0472">Membrane</keyword>
<proteinExistence type="predicted"/>
<feature type="transmembrane region" description="Helical" evidence="2">
    <location>
        <begin position="71"/>
        <end position="90"/>
    </location>
</feature>
<accession>A0ABW3H0F2</accession>
<comment type="caution">
    <text evidence="4">The sequence shown here is derived from an EMBL/GenBank/DDBJ whole genome shotgun (WGS) entry which is preliminary data.</text>
</comment>
<evidence type="ECO:0000259" key="3">
    <source>
        <dbReference type="PROSITE" id="PS50930"/>
    </source>
</evidence>
<dbReference type="InterPro" id="IPR007492">
    <property type="entry name" value="LytTR_DNA-bd_dom"/>
</dbReference>
<keyword evidence="4" id="KW-0238">DNA-binding</keyword>
<feature type="transmembrane region" description="Helical" evidence="2">
    <location>
        <begin position="38"/>
        <end position="59"/>
    </location>
</feature>
<feature type="transmembrane region" description="Helical" evidence="2">
    <location>
        <begin position="7"/>
        <end position="32"/>
    </location>
</feature>
<evidence type="ECO:0000256" key="2">
    <source>
        <dbReference type="SAM" id="Phobius"/>
    </source>
</evidence>
<evidence type="ECO:0000256" key="1">
    <source>
        <dbReference type="SAM" id="MobiDB-lite"/>
    </source>
</evidence>
<protein>
    <submittedName>
        <fullName evidence="4">LytTR family DNA-binding domain-containing protein</fullName>
    </submittedName>
</protein>
<dbReference type="EMBL" id="JBHTJG010000001">
    <property type="protein sequence ID" value="MFD0944930.1"/>
    <property type="molecule type" value="Genomic_DNA"/>
</dbReference>
<sequence length="258" mass="28037">MPDARRLIIDVAAMAAIALVVALLGPFGTFAMPFAVRLIYWGALAYAGYFLYLPAMVAASRLAQRLDLPEPASWAAACLAATLPMSAVVWCVNRLGRAPRWPGLEEAFDLYLHALVLGAAVCAIFWFVHPRRRPAMPGPADPAPPPPEEAAPADAPFLDRLPPHLGRDLLALEMEDHYVRAHTALGSALILMRMRDAVAGLDGIEGMQVHRSWWVARAALVRTRRDGRNLRLELSNGVEAPVARGTVEELRGAGWITG</sequence>
<feature type="region of interest" description="Disordered" evidence="1">
    <location>
        <begin position="136"/>
        <end position="157"/>
    </location>
</feature>
<name>A0ABW3H0F2_9SPHN</name>
<dbReference type="RefSeq" id="WP_264942794.1">
    <property type="nucleotide sequence ID" value="NZ_JAPDRA010000001.1"/>
</dbReference>